<dbReference type="NCBIfam" id="TIGR04183">
    <property type="entry name" value="Por_Secre_tail"/>
    <property type="match status" value="1"/>
</dbReference>
<dbReference type="Pfam" id="PF20009">
    <property type="entry name" value="GEVED"/>
    <property type="match status" value="4"/>
</dbReference>
<dbReference type="InterPro" id="IPR035986">
    <property type="entry name" value="PKD_dom_sf"/>
</dbReference>
<dbReference type="SUPFAM" id="SSF49299">
    <property type="entry name" value="PKD domain"/>
    <property type="match status" value="3"/>
</dbReference>
<sequence>MLQKLHSVWILMLLTMGSLWAQVGNDIPKPCKVQVDISTTENISKRTKADHVPWYPQDGKFIIPVVFHIFGDDFAGKKMTVEIVEEALRLTNEDFQGLRDDFQTIMDEFQDDKQAMNIEFKLAQLDPNGNPTTGVTFNPVRAGFGNGGGYDNEIRKFAWDNRKYMNVYIMLDLYDDGDFYNSGVAWLPEQGEASNMMENNTARVVHNGRYVGSNTNENFRSVLTHEFGHYLGLRHVFNQGCSANNDDDHVEDTPKKSGSSRQEKGSLNCFDEVMNVENFMDYTDYYAMFTKGQVGRMTSQEAGLRNPQRISLWQESNLVATGVSERSPIGKYLRYSLTDLTEGLSNDGSIGDSLVIFAKGGLEFAKSAGETWVSGTDFTIANLPEGLTAKIVTRNTTEAVLTIEGNAQSHGAGDLVSNVSLSVLGTGLSGGIDGVSDASKSDIRLIFNDPNEDYCHPLYIDANYSSITSVTIDGNEYTSENDNYSNYIGKYIHRKNKGDEFTVSIRATRGRSSTTGIRAMRLWVDWNQNKFFDEDESLEDHQFKFEDADENGHYVRNITITVPDDAKEGLTGIRTMVHYVGGGIENSCSMYSSGEVEDYGLYIIPENAPLKADFVYGREGELLAYPASFNDISTSPKDNPIVKWEWSFPGGTPDVFEGQNPPDIIYEEVGTYSASLKITDSEGNTDQITKTDIITTTFEYCTPTFSYGGYTHITNLKFAGIDNTTAQGYSYEDNYNTIAGTVQTGERYPLTVTINKGNSGELDKNRLQVWIDWNYNSMFEDSELVLSDPYSNLDIDGDGNYTATKMITVPIGADIGKRVAMRATVHYVQGSDGDDACGNLDSGNTEDYGIIIEKGSKTINATFIADDNNPVPTQQVQFTALTETTQGVKGDSWEWTFEGGEPASFIGEVPPVVVYDQEGSYDVTLKVTSSTGEVITITESDFIVVEYKLCEVTTEWWGYPYIKSVELGAINNSTSNDNRSVDYIDELATTAKAGETLSLKVVTNTGNLPAKTSDGDDFVVQVRVWADWNYNGILEDSEKIGEKEYLSLGTFTDDEYNLDFVVPDHAVEGRRVALRILVNNQAGDDGETGCGHVESGESEDYGLDIVDQSVNVIPNFIADYTDVVQGNSAMFSNKTKFYNGVTPVEWEWTFTGASPSTYSGENPPKVVYETLGSYDVTLKVTASDGQEYVFTEEQYVTVSEYSICKPLIGGSTAYSHIKNVSIGTINYSNGNTGTYNDLIDTHNIDLKTGETASLTITANTGSSGNGDKIRMVAWADWNYNGVFEDSELLGLNEFNSAAQNDDVSYTVDVTVPLDAKVGKRVPLRTTVQYVNNNNPASPCPSIDSGETEDFGVNILQGDQVVLDIDDLTKVSVYPNPTTGIVRFLGALNADAIVYNSLGEQLLKVVNASQIDLSNLPSGVYIVNLNINGISKNTRVILAK</sequence>
<evidence type="ECO:0000256" key="9">
    <source>
        <dbReference type="SAM" id="MobiDB-lite"/>
    </source>
</evidence>
<evidence type="ECO:0000256" key="7">
    <source>
        <dbReference type="ARBA" id="ARBA00023049"/>
    </source>
</evidence>
<gene>
    <name evidence="12" type="ORF">HNQ88_002710</name>
</gene>
<dbReference type="PROSITE" id="PS50093">
    <property type="entry name" value="PKD"/>
    <property type="match status" value="3"/>
</dbReference>
<feature type="region of interest" description="Disordered" evidence="9">
    <location>
        <begin position="245"/>
        <end position="264"/>
    </location>
</feature>
<dbReference type="PANTHER" id="PTHR47466:SF1">
    <property type="entry name" value="METALLOPROTEASE MEP1 (AFU_ORTHOLOGUE AFUA_1G07730)-RELATED"/>
    <property type="match status" value="1"/>
</dbReference>
<dbReference type="Gene3D" id="3.40.390.10">
    <property type="entry name" value="Collagenase (Catalytic Domain)"/>
    <property type="match status" value="1"/>
</dbReference>
<feature type="domain" description="PKD" evidence="11">
    <location>
        <begin position="892"/>
        <end position="946"/>
    </location>
</feature>
<dbReference type="SUPFAM" id="SSF55486">
    <property type="entry name" value="Metalloproteases ('zincins'), catalytic domain"/>
    <property type="match status" value="1"/>
</dbReference>
<dbReference type="InterPro" id="IPR022409">
    <property type="entry name" value="PKD/Chitinase_dom"/>
</dbReference>
<evidence type="ECO:0000256" key="8">
    <source>
        <dbReference type="ARBA" id="ARBA00023157"/>
    </source>
</evidence>
<evidence type="ECO:0000256" key="10">
    <source>
        <dbReference type="SAM" id="SignalP"/>
    </source>
</evidence>
<dbReference type="InterPro" id="IPR008754">
    <property type="entry name" value="Peptidase_M43"/>
</dbReference>
<feature type="domain" description="PKD" evidence="11">
    <location>
        <begin position="1142"/>
        <end position="1203"/>
    </location>
</feature>
<evidence type="ECO:0000256" key="6">
    <source>
        <dbReference type="ARBA" id="ARBA00022833"/>
    </source>
</evidence>
<organism evidence="12 13">
    <name type="scientific">Aureibacter tunicatorum</name>
    <dbReference type="NCBI Taxonomy" id="866807"/>
    <lineage>
        <taxon>Bacteria</taxon>
        <taxon>Pseudomonadati</taxon>
        <taxon>Bacteroidota</taxon>
        <taxon>Cytophagia</taxon>
        <taxon>Cytophagales</taxon>
        <taxon>Persicobacteraceae</taxon>
        <taxon>Aureibacter</taxon>
    </lineage>
</organism>
<protein>
    <recommendedName>
        <fullName evidence="11">PKD domain-containing protein</fullName>
    </recommendedName>
</protein>
<name>A0AAE3XND8_9BACT</name>
<keyword evidence="7" id="KW-0482">Metalloprotease</keyword>
<dbReference type="GO" id="GO:0046872">
    <property type="term" value="F:metal ion binding"/>
    <property type="evidence" value="ECO:0007669"/>
    <property type="project" value="UniProtKB-KW"/>
</dbReference>
<dbReference type="Pfam" id="PF18911">
    <property type="entry name" value="PKD_4"/>
    <property type="match status" value="2"/>
</dbReference>
<accession>A0AAE3XND8</accession>
<feature type="domain" description="PKD" evidence="11">
    <location>
        <begin position="639"/>
        <end position="685"/>
    </location>
</feature>
<evidence type="ECO:0000256" key="4">
    <source>
        <dbReference type="ARBA" id="ARBA00022729"/>
    </source>
</evidence>
<keyword evidence="8" id="KW-1015">Disulfide bond</keyword>
<dbReference type="EMBL" id="JAVDQD010000003">
    <property type="protein sequence ID" value="MDR6239662.1"/>
    <property type="molecule type" value="Genomic_DNA"/>
</dbReference>
<dbReference type="InterPro" id="IPR045474">
    <property type="entry name" value="GEVED"/>
</dbReference>
<dbReference type="Gene3D" id="2.60.40.10">
    <property type="entry name" value="Immunoglobulins"/>
    <property type="match status" value="3"/>
</dbReference>
<feature type="chain" id="PRO_5042102951" description="PKD domain-containing protein" evidence="10">
    <location>
        <begin position="22"/>
        <end position="1439"/>
    </location>
</feature>
<dbReference type="PANTHER" id="PTHR47466">
    <property type="match status" value="1"/>
</dbReference>
<keyword evidence="13" id="KW-1185">Reference proteome</keyword>
<dbReference type="Pfam" id="PF05572">
    <property type="entry name" value="Peptidase_M43"/>
    <property type="match status" value="1"/>
</dbReference>
<comment type="similarity">
    <text evidence="1">Belongs to the peptidase M43B family.</text>
</comment>
<dbReference type="GO" id="GO:0008237">
    <property type="term" value="F:metallopeptidase activity"/>
    <property type="evidence" value="ECO:0007669"/>
    <property type="project" value="UniProtKB-KW"/>
</dbReference>
<dbReference type="RefSeq" id="WP_309939396.1">
    <property type="nucleotide sequence ID" value="NZ_AP025305.1"/>
</dbReference>
<keyword evidence="6" id="KW-0862">Zinc</keyword>
<keyword evidence="2" id="KW-0645">Protease</keyword>
<dbReference type="InterPro" id="IPR013783">
    <property type="entry name" value="Ig-like_fold"/>
</dbReference>
<dbReference type="GO" id="GO:0006508">
    <property type="term" value="P:proteolysis"/>
    <property type="evidence" value="ECO:0007669"/>
    <property type="project" value="UniProtKB-KW"/>
</dbReference>
<keyword evidence="5" id="KW-0378">Hydrolase</keyword>
<dbReference type="InterPro" id="IPR000601">
    <property type="entry name" value="PKD_dom"/>
</dbReference>
<dbReference type="InterPro" id="IPR024079">
    <property type="entry name" value="MetalloPept_cat_dom_sf"/>
</dbReference>
<dbReference type="InterPro" id="IPR026444">
    <property type="entry name" value="Secre_tail"/>
</dbReference>
<proteinExistence type="inferred from homology"/>
<evidence type="ECO:0000256" key="5">
    <source>
        <dbReference type="ARBA" id="ARBA00022801"/>
    </source>
</evidence>
<evidence type="ECO:0000256" key="1">
    <source>
        <dbReference type="ARBA" id="ARBA00008721"/>
    </source>
</evidence>
<dbReference type="Pfam" id="PF18962">
    <property type="entry name" value="Por_Secre_tail"/>
    <property type="match status" value="1"/>
</dbReference>
<evidence type="ECO:0000256" key="2">
    <source>
        <dbReference type="ARBA" id="ARBA00022670"/>
    </source>
</evidence>
<dbReference type="SMART" id="SM00089">
    <property type="entry name" value="PKD"/>
    <property type="match status" value="3"/>
</dbReference>
<reference evidence="12" key="1">
    <citation type="submission" date="2023-07" db="EMBL/GenBank/DDBJ databases">
        <title>Genomic Encyclopedia of Type Strains, Phase IV (KMG-IV): sequencing the most valuable type-strain genomes for metagenomic binning, comparative biology and taxonomic classification.</title>
        <authorList>
            <person name="Goeker M."/>
        </authorList>
    </citation>
    <scope>NUCLEOTIDE SEQUENCE</scope>
    <source>
        <strain evidence="12">DSM 26174</strain>
    </source>
</reference>
<keyword evidence="3" id="KW-0479">Metal-binding</keyword>
<keyword evidence="4 10" id="KW-0732">Signal</keyword>
<comment type="caution">
    <text evidence="12">The sequence shown here is derived from an EMBL/GenBank/DDBJ whole genome shotgun (WGS) entry which is preliminary data.</text>
</comment>
<evidence type="ECO:0000256" key="3">
    <source>
        <dbReference type="ARBA" id="ARBA00022723"/>
    </source>
</evidence>
<evidence type="ECO:0000313" key="12">
    <source>
        <dbReference type="EMBL" id="MDR6239662.1"/>
    </source>
</evidence>
<dbReference type="CDD" id="cd00146">
    <property type="entry name" value="PKD"/>
    <property type="match status" value="1"/>
</dbReference>
<evidence type="ECO:0000259" key="11">
    <source>
        <dbReference type="PROSITE" id="PS50093"/>
    </source>
</evidence>
<evidence type="ECO:0000313" key="13">
    <source>
        <dbReference type="Proteomes" id="UP001185092"/>
    </source>
</evidence>
<dbReference type="Proteomes" id="UP001185092">
    <property type="component" value="Unassembled WGS sequence"/>
</dbReference>
<feature type="signal peptide" evidence="10">
    <location>
        <begin position="1"/>
        <end position="21"/>
    </location>
</feature>